<dbReference type="AlphaFoldDB" id="A0A835QIR4"/>
<reference evidence="1 2" key="1">
    <citation type="journal article" date="2020" name="Nat. Food">
        <title>A phased Vanilla planifolia genome enables genetic improvement of flavour and production.</title>
        <authorList>
            <person name="Hasing T."/>
            <person name="Tang H."/>
            <person name="Brym M."/>
            <person name="Khazi F."/>
            <person name="Huang T."/>
            <person name="Chambers A.H."/>
        </authorList>
    </citation>
    <scope>NUCLEOTIDE SEQUENCE [LARGE SCALE GENOMIC DNA]</scope>
    <source>
        <tissue evidence="1">Leaf</tissue>
    </source>
</reference>
<evidence type="ECO:0000313" key="2">
    <source>
        <dbReference type="Proteomes" id="UP000636800"/>
    </source>
</evidence>
<dbReference type="Proteomes" id="UP000636800">
    <property type="component" value="Unassembled WGS sequence"/>
</dbReference>
<organism evidence="1 2">
    <name type="scientific">Vanilla planifolia</name>
    <name type="common">Vanilla</name>
    <dbReference type="NCBI Taxonomy" id="51239"/>
    <lineage>
        <taxon>Eukaryota</taxon>
        <taxon>Viridiplantae</taxon>
        <taxon>Streptophyta</taxon>
        <taxon>Embryophyta</taxon>
        <taxon>Tracheophyta</taxon>
        <taxon>Spermatophyta</taxon>
        <taxon>Magnoliopsida</taxon>
        <taxon>Liliopsida</taxon>
        <taxon>Asparagales</taxon>
        <taxon>Orchidaceae</taxon>
        <taxon>Vanilloideae</taxon>
        <taxon>Vanilleae</taxon>
        <taxon>Vanilla</taxon>
    </lineage>
</organism>
<evidence type="ECO:0000313" key="1">
    <source>
        <dbReference type="EMBL" id="KAG0470369.1"/>
    </source>
</evidence>
<keyword evidence="2" id="KW-1185">Reference proteome</keyword>
<dbReference type="EMBL" id="JADCNL010000008">
    <property type="protein sequence ID" value="KAG0470369.1"/>
    <property type="molecule type" value="Genomic_DNA"/>
</dbReference>
<gene>
    <name evidence="1" type="ORF">HPP92_017069</name>
</gene>
<protein>
    <submittedName>
        <fullName evidence="1">Uncharacterized protein</fullName>
    </submittedName>
</protein>
<sequence>MDEEEAEVIGESKDTDLMLGYIWQLMAGKRYQCLTDIHRKINQDSVQKMVLIQLLRNKRQNVAVEGQNETQKFQVELMQRLSKNKDTFGKDIEEVVSVAPRFLYHFIEDFQPP</sequence>
<comment type="caution">
    <text evidence="1">The sequence shown here is derived from an EMBL/GenBank/DDBJ whole genome shotgun (WGS) entry which is preliminary data.</text>
</comment>
<proteinExistence type="predicted"/>
<accession>A0A835QIR4</accession>
<name>A0A835QIR4_VANPL</name>